<evidence type="ECO:0000313" key="2">
    <source>
        <dbReference type="EMBL" id="KYN42222.1"/>
    </source>
</evidence>
<accession>A0A195FPI7</accession>
<protein>
    <submittedName>
        <fullName evidence="2">Uncharacterized protein</fullName>
    </submittedName>
</protein>
<evidence type="ECO:0000313" key="3">
    <source>
        <dbReference type="Proteomes" id="UP000078541"/>
    </source>
</evidence>
<gene>
    <name evidence="2" type="ORF">ALC56_03360</name>
</gene>
<reference evidence="2 3" key="1">
    <citation type="submission" date="2016-03" db="EMBL/GenBank/DDBJ databases">
        <title>Trachymyrmex septentrionalis WGS genome.</title>
        <authorList>
            <person name="Nygaard S."/>
            <person name="Hu H."/>
            <person name="Boomsma J."/>
            <person name="Zhang G."/>
        </authorList>
    </citation>
    <scope>NUCLEOTIDE SEQUENCE [LARGE SCALE GENOMIC DNA]</scope>
    <source>
        <strain evidence="2">Tsep2-gDNA-1</strain>
        <tissue evidence="2">Whole body</tissue>
    </source>
</reference>
<proteinExistence type="predicted"/>
<feature type="compositionally biased region" description="Low complexity" evidence="1">
    <location>
        <begin position="155"/>
        <end position="166"/>
    </location>
</feature>
<dbReference type="Proteomes" id="UP000078541">
    <property type="component" value="Unassembled WGS sequence"/>
</dbReference>
<keyword evidence="3" id="KW-1185">Reference proteome</keyword>
<evidence type="ECO:0000256" key="1">
    <source>
        <dbReference type="SAM" id="MobiDB-lite"/>
    </source>
</evidence>
<dbReference type="EMBL" id="KQ981382">
    <property type="protein sequence ID" value="KYN42222.1"/>
    <property type="molecule type" value="Genomic_DNA"/>
</dbReference>
<name>A0A195FPI7_9HYME</name>
<sequence>MMKPKVVQLKNKYLVHYKKLPSNFGAVEKIRLNLGQEQHDRRKKRRTDEFEKNRIISSPCSVTSQKDEFRTELTNWKKKRLREKKAKESNKKPPFVVGIVRHHIYSPISTNSMTSGRKKKPVTQEHKNSNVIKGITKATKKRLQVKMAKAEMKQKSPTTPTRTKSSTKLDNKIEVNKSLASSNYKFNPPVELPIFRTSLCEKIFAESNSLKKNNVFAFDTSMEAAHQKLVSHNFDLIESITLKLSPIKLEISDFSQKMQTNSRLNNNDEIPPLGFSARMILLVVCQTKEEQRVFENFLICRGSN</sequence>
<feature type="region of interest" description="Disordered" evidence="1">
    <location>
        <begin position="148"/>
        <end position="170"/>
    </location>
</feature>
<dbReference type="STRING" id="34720.A0A195FPI7"/>
<organism evidence="2 3">
    <name type="scientific">Trachymyrmex septentrionalis</name>
    <dbReference type="NCBI Taxonomy" id="34720"/>
    <lineage>
        <taxon>Eukaryota</taxon>
        <taxon>Metazoa</taxon>
        <taxon>Ecdysozoa</taxon>
        <taxon>Arthropoda</taxon>
        <taxon>Hexapoda</taxon>
        <taxon>Insecta</taxon>
        <taxon>Pterygota</taxon>
        <taxon>Neoptera</taxon>
        <taxon>Endopterygota</taxon>
        <taxon>Hymenoptera</taxon>
        <taxon>Apocrita</taxon>
        <taxon>Aculeata</taxon>
        <taxon>Formicoidea</taxon>
        <taxon>Formicidae</taxon>
        <taxon>Myrmicinae</taxon>
        <taxon>Trachymyrmex</taxon>
    </lineage>
</organism>
<dbReference type="AlphaFoldDB" id="A0A195FPI7"/>